<dbReference type="EMBL" id="AP021879">
    <property type="protein sequence ID" value="BBO91599.1"/>
    <property type="molecule type" value="Genomic_DNA"/>
</dbReference>
<sequence length="130" mass="15039">MSKKFKLKFKLLVAFLSVGIIPFAVMAIVALNEANSALHDQAFAQMESMRDVKKGQVLDYLQTIKDQALTFSEDRMIISAMDEFSTAFKTFRAVRTMPRMDIAQRANQKLRYENRFGIDWTSLKINAMFW</sequence>
<reference evidence="1 2" key="1">
    <citation type="submission" date="2019-11" db="EMBL/GenBank/DDBJ databases">
        <title>Comparative genomics of hydrocarbon-degrading Desulfosarcina strains.</title>
        <authorList>
            <person name="Watanabe M."/>
            <person name="Kojima H."/>
            <person name="Fukui M."/>
        </authorList>
    </citation>
    <scope>NUCLEOTIDE SEQUENCE [LARGE SCALE GENOMIC DNA]</scope>
    <source>
        <strain evidence="2">oXyS1</strain>
    </source>
</reference>
<evidence type="ECO:0000313" key="2">
    <source>
        <dbReference type="Proteomes" id="UP000422108"/>
    </source>
</evidence>
<name>A0A5K8AGG9_9BACT</name>
<evidence type="ECO:0008006" key="3">
    <source>
        <dbReference type="Google" id="ProtNLM"/>
    </source>
</evidence>
<accession>A0A5K8AGG9</accession>
<dbReference type="AlphaFoldDB" id="A0A5K8AGG9"/>
<keyword evidence="2" id="KW-1185">Reference proteome</keyword>
<gene>
    <name evidence="1" type="ORF">DSCOOX_47790</name>
</gene>
<protein>
    <recommendedName>
        <fullName evidence="3">Chemotaxis methyl-accepting receptor HlyB-like 4HB MCP domain-containing protein</fullName>
    </recommendedName>
</protein>
<dbReference type="RefSeq" id="WP_155312493.1">
    <property type="nucleotide sequence ID" value="NZ_AP021879.1"/>
</dbReference>
<dbReference type="Proteomes" id="UP000422108">
    <property type="component" value="Chromosome"/>
</dbReference>
<organism evidence="1 2">
    <name type="scientific">Desulfosarcina ovata subsp. ovata</name>
    <dbReference type="NCBI Taxonomy" id="2752305"/>
    <lineage>
        <taxon>Bacteria</taxon>
        <taxon>Pseudomonadati</taxon>
        <taxon>Thermodesulfobacteriota</taxon>
        <taxon>Desulfobacteria</taxon>
        <taxon>Desulfobacterales</taxon>
        <taxon>Desulfosarcinaceae</taxon>
        <taxon>Desulfosarcina</taxon>
    </lineage>
</organism>
<evidence type="ECO:0000313" key="1">
    <source>
        <dbReference type="EMBL" id="BBO91599.1"/>
    </source>
</evidence>
<proteinExistence type="predicted"/>